<evidence type="ECO:0000313" key="1">
    <source>
        <dbReference type="EMBL" id="RJF88327.1"/>
    </source>
</evidence>
<comment type="caution">
    <text evidence="1">The sequence shown here is derived from an EMBL/GenBank/DDBJ whole genome shotgun (WGS) entry which is preliminary data.</text>
</comment>
<gene>
    <name evidence="1" type="ORF">D3874_15980</name>
</gene>
<proteinExistence type="predicted"/>
<name>A0A418WE74_9PROT</name>
<evidence type="ECO:0000313" key="2">
    <source>
        <dbReference type="Proteomes" id="UP000284605"/>
    </source>
</evidence>
<sequence length="1205" mass="118640">MRTSSDQVYFAPVVDFGAGDYVSSAGAFDSASAGTNIINGDVTVDAGTNAEFAGTVNGVTGDETLTVIARGGRAGFFRDIGGTTPFDTLTVTASAEAVFSGINTLGDVTVTAPLVDLIGGQFTIGGALDVTGDVEMLVDTEITANDALTVDGNIDRSSGADFGIDVTLESTTANVLVTGNIGGTLAPDNLVVTAATDIDVGDATTIVDQSFTAPLVTLRGATYDAGGDVTVDGTTRLDGVTTVDAGGSILFTGTIDREAGLGSLVATAGLAGDVTVEGVIGGINRLGSVNLTALGGEVSTVGANTRGDQRYAGASVLLAGAYDADGGDIDVVGPATITGPVSVTAADNVSFSATIDAATGPGHSLVVTAENGGITFTGAIGDTQAPNSVTATAATQISAADITTRDFISLAAPVIDLTGSRYIAGGLLTFAGAVELGNDTLIEADDAVLIDGSINGDGTDLTITSNEAGVEVTGPIGASEAIDVLAVNAATSIAVQDARTNGSQTYTGPAVALNGETYDAGGDFTVSGAATLDGVTTVDADGSILFTRTINAAGAAIARLTATAGSTGDVTVRGVIGGVARLASVSLTAGDQVTVAGANTVGNQRFAGAGVALAGDYDSDTGNVAVVGPATIEGPVTITAGDSASFSSTVDAAAGGGDSLTVTAQAGSVAFAGIVGGTTAIDGLRATAATTLATASITSSDEITLIAEAIELNGSTYTAGTELKLTGAVGITQDTDLTGAGAVIITGSIDRSPAAAGAPNLAITSENSGVVLNAPVGQTRRLGDLTVDGDVNAFLADIAVNGDLIVRAPDIALTGSTYSAGGGLLLSGDTTVAGATSISATDTVTIAGTLDTDDDAAAPADLDISSSDSSVSLLGEVGGNRRLGSLEVDAAGEIGLEAGVHTTGDQRYTAASILMAVGDYDSEAGDIAVEGDLFLVGEVGIDAADDLTITGTIDSGSDGGDGLRGLATFNAGGDITILGEVGQEEPLAGFSLTAGNAIDPPSVTTFGPQFYRAPTILLTGDLYRTNGGSFTTIGALTLSAPSVTLNTNILTSTAGDILLDGPVTGNDVIIDAGEASITGLDVAFTSLTVFHVTGSATMGGTIGGASGSDAARAVLRPDGIADTYLFNGCVMAVGCFSIDDIPRSEIDFHLPDPPLVLVLSAPPLIVAAGDAFIDDPRFVFSNTGKDALWRLDLDESAPAEEEKAQ</sequence>
<protein>
    <submittedName>
        <fullName evidence="1">Uncharacterized protein</fullName>
    </submittedName>
</protein>
<dbReference type="Proteomes" id="UP000284605">
    <property type="component" value="Unassembled WGS sequence"/>
</dbReference>
<keyword evidence="2" id="KW-1185">Reference proteome</keyword>
<dbReference type="EMBL" id="QYUK01000011">
    <property type="protein sequence ID" value="RJF88327.1"/>
    <property type="molecule type" value="Genomic_DNA"/>
</dbReference>
<dbReference type="RefSeq" id="WP_119778963.1">
    <property type="nucleotide sequence ID" value="NZ_QYUK01000011.1"/>
</dbReference>
<dbReference type="AlphaFoldDB" id="A0A418WE74"/>
<organism evidence="1 2">
    <name type="scientific">Oleomonas cavernae</name>
    <dbReference type="NCBI Taxonomy" id="2320859"/>
    <lineage>
        <taxon>Bacteria</taxon>
        <taxon>Pseudomonadati</taxon>
        <taxon>Pseudomonadota</taxon>
        <taxon>Alphaproteobacteria</taxon>
        <taxon>Acetobacterales</taxon>
        <taxon>Acetobacteraceae</taxon>
        <taxon>Oleomonas</taxon>
    </lineage>
</organism>
<reference evidence="1 2" key="1">
    <citation type="submission" date="2018-09" db="EMBL/GenBank/DDBJ databases">
        <authorList>
            <person name="Zhu H."/>
        </authorList>
    </citation>
    <scope>NUCLEOTIDE SEQUENCE [LARGE SCALE GENOMIC DNA]</scope>
    <source>
        <strain evidence="1 2">K1W22B-8</strain>
    </source>
</reference>
<dbReference type="OrthoDB" id="1776524at2"/>
<accession>A0A418WE74</accession>